<evidence type="ECO:0000313" key="1">
    <source>
        <dbReference type="EMBL" id="EDN95345.1"/>
    </source>
</evidence>
<dbReference type="RefSeq" id="XP_001587980.1">
    <property type="nucleotide sequence ID" value="XM_001587930.1"/>
</dbReference>
<dbReference type="EMBL" id="CH476637">
    <property type="protein sequence ID" value="EDN95345.1"/>
    <property type="molecule type" value="Genomic_DNA"/>
</dbReference>
<dbReference type="HOGENOM" id="CLU_2868980_0_0_1"/>
<accession>A7F0V3</accession>
<keyword evidence="2" id="KW-1185">Reference proteome</keyword>
<proteinExistence type="predicted"/>
<dbReference type="GeneID" id="5484169"/>
<name>A7F0V3_SCLS1</name>
<organism evidence="1 2">
    <name type="scientific">Sclerotinia sclerotiorum (strain ATCC 18683 / 1980 / Ss-1)</name>
    <name type="common">White mold</name>
    <name type="synonym">Whetzelinia sclerotiorum</name>
    <dbReference type="NCBI Taxonomy" id="665079"/>
    <lineage>
        <taxon>Eukaryota</taxon>
        <taxon>Fungi</taxon>
        <taxon>Dikarya</taxon>
        <taxon>Ascomycota</taxon>
        <taxon>Pezizomycotina</taxon>
        <taxon>Leotiomycetes</taxon>
        <taxon>Helotiales</taxon>
        <taxon>Sclerotiniaceae</taxon>
        <taxon>Sclerotinia</taxon>
    </lineage>
</organism>
<dbReference type="InParanoid" id="A7F0V3"/>
<dbReference type="AlphaFoldDB" id="A7F0V3"/>
<sequence length="64" mass="7304">MYGYIIGADKLASVPETKIRVSKHGKAFRERDSDSMEENLQTWPRMNLHKGDAFGCWAVLFSIT</sequence>
<dbReference type="Proteomes" id="UP000001312">
    <property type="component" value="Unassembled WGS sequence"/>
</dbReference>
<reference evidence="2" key="1">
    <citation type="journal article" date="2011" name="PLoS Genet.">
        <title>Genomic analysis of the necrotrophic fungal pathogens Sclerotinia sclerotiorum and Botrytis cinerea.</title>
        <authorList>
            <person name="Amselem J."/>
            <person name="Cuomo C.A."/>
            <person name="van Kan J.A."/>
            <person name="Viaud M."/>
            <person name="Benito E.P."/>
            <person name="Couloux A."/>
            <person name="Coutinho P.M."/>
            <person name="de Vries R.P."/>
            <person name="Dyer P.S."/>
            <person name="Fillinger S."/>
            <person name="Fournier E."/>
            <person name="Gout L."/>
            <person name="Hahn M."/>
            <person name="Kohn L."/>
            <person name="Lapalu N."/>
            <person name="Plummer K.M."/>
            <person name="Pradier J.M."/>
            <person name="Quevillon E."/>
            <person name="Sharon A."/>
            <person name="Simon A."/>
            <person name="ten Have A."/>
            <person name="Tudzynski B."/>
            <person name="Tudzynski P."/>
            <person name="Wincker P."/>
            <person name="Andrew M."/>
            <person name="Anthouard V."/>
            <person name="Beever R.E."/>
            <person name="Beffa R."/>
            <person name="Benoit I."/>
            <person name="Bouzid O."/>
            <person name="Brault B."/>
            <person name="Chen Z."/>
            <person name="Choquer M."/>
            <person name="Collemare J."/>
            <person name="Cotton P."/>
            <person name="Danchin E.G."/>
            <person name="Da Silva C."/>
            <person name="Gautier A."/>
            <person name="Giraud C."/>
            <person name="Giraud T."/>
            <person name="Gonzalez C."/>
            <person name="Grossetete S."/>
            <person name="Guldener U."/>
            <person name="Henrissat B."/>
            <person name="Howlett B.J."/>
            <person name="Kodira C."/>
            <person name="Kretschmer M."/>
            <person name="Lappartient A."/>
            <person name="Leroch M."/>
            <person name="Levis C."/>
            <person name="Mauceli E."/>
            <person name="Neuveglise C."/>
            <person name="Oeser B."/>
            <person name="Pearson M."/>
            <person name="Poulain J."/>
            <person name="Poussereau N."/>
            <person name="Quesneville H."/>
            <person name="Rascle C."/>
            <person name="Schumacher J."/>
            <person name="Segurens B."/>
            <person name="Sexton A."/>
            <person name="Silva E."/>
            <person name="Sirven C."/>
            <person name="Soanes D.M."/>
            <person name="Talbot N.J."/>
            <person name="Templeton M."/>
            <person name="Yandava C."/>
            <person name="Yarden O."/>
            <person name="Zeng Q."/>
            <person name="Rollins J.A."/>
            <person name="Lebrun M.H."/>
            <person name="Dickman M."/>
        </authorList>
    </citation>
    <scope>NUCLEOTIDE SEQUENCE [LARGE SCALE GENOMIC DNA]</scope>
    <source>
        <strain evidence="2">ATCC 18683 / 1980 / Ss-1</strain>
    </source>
</reference>
<protein>
    <submittedName>
        <fullName evidence="1">Uncharacterized protein</fullName>
    </submittedName>
</protein>
<gene>
    <name evidence="1" type="ORF">SS1G_11222</name>
</gene>
<dbReference type="KEGG" id="ssl:SS1G_11222"/>
<evidence type="ECO:0000313" key="2">
    <source>
        <dbReference type="Proteomes" id="UP000001312"/>
    </source>
</evidence>